<dbReference type="Proteomes" id="UP000760480">
    <property type="component" value="Unassembled WGS sequence"/>
</dbReference>
<evidence type="ECO:0000313" key="1">
    <source>
        <dbReference type="EMBL" id="NMQ18751.1"/>
    </source>
</evidence>
<gene>
    <name evidence="1" type="ORF">E4P82_05765</name>
</gene>
<keyword evidence="2" id="KW-1185">Reference proteome</keyword>
<name>A0ABX1TJ14_9GAMM</name>
<accession>A0ABX1TJ14</accession>
<comment type="caution">
    <text evidence="1">The sequence shown here is derived from an EMBL/GenBank/DDBJ whole genome shotgun (WGS) entry which is preliminary data.</text>
</comment>
<evidence type="ECO:0000313" key="2">
    <source>
        <dbReference type="Proteomes" id="UP000760480"/>
    </source>
</evidence>
<sequence length="68" mass="7772">MESTFKLTVTGIQPGQDHQIVQARFREWIKGNSAEIEKSLQRILTQQPVVLAENLPQERASNLLKKVE</sequence>
<dbReference type="RefSeq" id="WP_169248011.1">
    <property type="nucleotide sequence ID" value="NZ_SPMZ01000016.1"/>
</dbReference>
<organism evidence="1 2">
    <name type="scientific">Candidatus Competibacter phosphatis</name>
    <dbReference type="NCBI Taxonomy" id="221280"/>
    <lineage>
        <taxon>Bacteria</taxon>
        <taxon>Pseudomonadati</taxon>
        <taxon>Pseudomonadota</taxon>
        <taxon>Gammaproteobacteria</taxon>
        <taxon>Candidatus Competibacteraceae</taxon>
        <taxon>Candidatus Competibacter</taxon>
    </lineage>
</organism>
<protein>
    <submittedName>
        <fullName evidence="1">Uncharacterized protein</fullName>
    </submittedName>
</protein>
<dbReference type="EMBL" id="SPMZ01000016">
    <property type="protein sequence ID" value="NMQ18751.1"/>
    <property type="molecule type" value="Genomic_DNA"/>
</dbReference>
<reference evidence="1 2" key="1">
    <citation type="submission" date="2019-03" db="EMBL/GenBank/DDBJ databases">
        <title>Metabolic reconstructions from genomes of highly enriched 'Candidatus Accumulibacter' and 'Candidatus Competibacter' bioreactor populations.</title>
        <authorList>
            <person name="Annavajhala M.K."/>
            <person name="Welles L."/>
            <person name="Abbas B."/>
            <person name="Sorokin D."/>
            <person name="Park H."/>
            <person name="Van Loosdrecht M."/>
            <person name="Chandran K."/>
        </authorList>
    </citation>
    <scope>NUCLEOTIDE SEQUENCE [LARGE SCALE GENOMIC DNA]</scope>
    <source>
        <strain evidence="1 2">SBR_G</strain>
    </source>
</reference>
<proteinExistence type="predicted"/>